<evidence type="ECO:0000256" key="3">
    <source>
        <dbReference type="ARBA" id="ARBA00022553"/>
    </source>
</evidence>
<name>A0A238U6B2_9FLAO</name>
<keyword evidence="9" id="KW-0175">Coiled coil</keyword>
<dbReference type="AlphaFoldDB" id="A0A238U6B2"/>
<dbReference type="Gene3D" id="3.30.565.10">
    <property type="entry name" value="Histidine kinase-like ATPase, C-terminal domain"/>
    <property type="match status" value="1"/>
</dbReference>
<evidence type="ECO:0000256" key="9">
    <source>
        <dbReference type="SAM" id="Coils"/>
    </source>
</evidence>
<evidence type="ECO:0000256" key="5">
    <source>
        <dbReference type="ARBA" id="ARBA00022741"/>
    </source>
</evidence>
<keyword evidence="10" id="KW-0472">Membrane</keyword>
<evidence type="ECO:0000256" key="1">
    <source>
        <dbReference type="ARBA" id="ARBA00000085"/>
    </source>
</evidence>
<dbReference type="GO" id="GO:0000155">
    <property type="term" value="F:phosphorelay sensor kinase activity"/>
    <property type="evidence" value="ECO:0007669"/>
    <property type="project" value="InterPro"/>
</dbReference>
<dbReference type="KEGG" id="tje:TJEJU_0824"/>
<dbReference type="OrthoDB" id="977000at2"/>
<keyword evidence="5" id="KW-0547">Nucleotide-binding</keyword>
<dbReference type="PROSITE" id="PS50109">
    <property type="entry name" value="HIS_KIN"/>
    <property type="match status" value="1"/>
</dbReference>
<dbReference type="InterPro" id="IPR011990">
    <property type="entry name" value="TPR-like_helical_dom_sf"/>
</dbReference>
<dbReference type="SMART" id="SM00028">
    <property type="entry name" value="TPR"/>
    <property type="match status" value="3"/>
</dbReference>
<evidence type="ECO:0000256" key="2">
    <source>
        <dbReference type="ARBA" id="ARBA00012438"/>
    </source>
</evidence>
<dbReference type="EMBL" id="LT899436">
    <property type="protein sequence ID" value="SNR14595.1"/>
    <property type="molecule type" value="Genomic_DNA"/>
</dbReference>
<keyword evidence="3" id="KW-0597">Phosphoprotein</keyword>
<reference evidence="12 13" key="1">
    <citation type="submission" date="2017-07" db="EMBL/GenBank/DDBJ databases">
        <authorList>
            <person name="Sun Z.S."/>
            <person name="Albrecht U."/>
            <person name="Echele G."/>
            <person name="Lee C.C."/>
        </authorList>
    </citation>
    <scope>NUCLEOTIDE SEQUENCE [LARGE SCALE GENOMIC DNA]</scope>
    <source>
        <strain evidence="13">type strain: KCTC 22618</strain>
    </source>
</reference>
<evidence type="ECO:0000259" key="11">
    <source>
        <dbReference type="PROSITE" id="PS50109"/>
    </source>
</evidence>
<feature type="transmembrane region" description="Helical" evidence="10">
    <location>
        <begin position="395"/>
        <end position="415"/>
    </location>
</feature>
<organism evidence="12 13">
    <name type="scientific">Tenacibaculum jejuense</name>
    <dbReference type="NCBI Taxonomy" id="584609"/>
    <lineage>
        <taxon>Bacteria</taxon>
        <taxon>Pseudomonadati</taxon>
        <taxon>Bacteroidota</taxon>
        <taxon>Flavobacteriia</taxon>
        <taxon>Flavobacteriales</taxon>
        <taxon>Flavobacteriaceae</taxon>
        <taxon>Tenacibaculum</taxon>
    </lineage>
</organism>
<dbReference type="InterPro" id="IPR036890">
    <property type="entry name" value="HATPase_C_sf"/>
</dbReference>
<sequence length="630" mass="73928">MKKLQILILIIPILLFSQEKIKKLDEETRNSVIQKGRQAYFSKDTVLLKEKTELLKTYYLKYNDSLSLAKYYHFKALKTKLEFKQDSTYYYYVKSKDISKLIKDSLAVGRRLLSIGNLQRRVKDFIGSELALREAILYLKPIKSYKYLSSVYNGLGNAYRELNQFDKSRYFHFKSMRTNQLYEDYIWKTTSNLHIYNNVALTYQRQDLNKEAIKYLEEGLAIYNEINDSIKYRFSANYALLLENLACSNFFIGNYKNVINQYYEVVEINKKNGELQSLTTNYINISDYYKKFNDLKKAKQNAEKALYYAKISQNNKRHLEALFSLSELTKGEESKKYLYEYIKLNASLLAKERRITNQFAQIKFDRETKEKENKQLKFDIEKKQIEIEKIRQRNIIIVLLSIISLLGLVFSLILFRVKKKKILLTEELKRIKIKEEERTRISKELHDGILGKLFGIRLGLGFFEVKKEESKKFEDLLFELQHIEKDIREVSHKLTIDVEDVDFSNLIKDLIKKKSEIGKFDCIIQADPSVNWSEVSNEIKINIHRIIHELLNNIIKHASATKVDLNINQIEKESLEIIVKDNGKGFDVDSVIDGIGISNLKLRIDNLKGDLQINSKKGKGTKTQILIPLN</sequence>
<dbReference type="InterPro" id="IPR005467">
    <property type="entry name" value="His_kinase_dom"/>
</dbReference>
<dbReference type="Pfam" id="PF13181">
    <property type="entry name" value="TPR_8"/>
    <property type="match status" value="1"/>
</dbReference>
<dbReference type="SUPFAM" id="SSF55874">
    <property type="entry name" value="ATPase domain of HSP90 chaperone/DNA topoisomerase II/histidine kinase"/>
    <property type="match status" value="1"/>
</dbReference>
<dbReference type="CDD" id="cd16917">
    <property type="entry name" value="HATPase_UhpB-NarQ-NarX-like"/>
    <property type="match status" value="1"/>
</dbReference>
<dbReference type="RefSeq" id="WP_095069688.1">
    <property type="nucleotide sequence ID" value="NZ_LT899436.1"/>
</dbReference>
<dbReference type="InterPro" id="IPR050482">
    <property type="entry name" value="Sensor_HK_TwoCompSys"/>
</dbReference>
<dbReference type="InterPro" id="IPR019734">
    <property type="entry name" value="TPR_rpt"/>
</dbReference>
<dbReference type="PANTHER" id="PTHR24421:SF10">
    <property type="entry name" value="NITRATE_NITRITE SENSOR PROTEIN NARQ"/>
    <property type="match status" value="1"/>
</dbReference>
<keyword evidence="10" id="KW-0812">Transmembrane</keyword>
<dbReference type="GO" id="GO:0016020">
    <property type="term" value="C:membrane"/>
    <property type="evidence" value="ECO:0007669"/>
    <property type="project" value="InterPro"/>
</dbReference>
<proteinExistence type="predicted"/>
<gene>
    <name evidence="12" type="ORF">TJEJU_0824</name>
</gene>
<keyword evidence="6" id="KW-0418">Kinase</keyword>
<feature type="domain" description="Histidine kinase" evidence="11">
    <location>
        <begin position="440"/>
        <end position="630"/>
    </location>
</feature>
<keyword evidence="13" id="KW-1185">Reference proteome</keyword>
<dbReference type="GO" id="GO:0005524">
    <property type="term" value="F:ATP binding"/>
    <property type="evidence" value="ECO:0007669"/>
    <property type="project" value="UniProtKB-KW"/>
</dbReference>
<evidence type="ECO:0000256" key="4">
    <source>
        <dbReference type="ARBA" id="ARBA00022679"/>
    </source>
</evidence>
<protein>
    <recommendedName>
        <fullName evidence="2">histidine kinase</fullName>
        <ecNumber evidence="2">2.7.13.3</ecNumber>
    </recommendedName>
</protein>
<dbReference type="GO" id="GO:0046983">
    <property type="term" value="F:protein dimerization activity"/>
    <property type="evidence" value="ECO:0007669"/>
    <property type="project" value="InterPro"/>
</dbReference>
<dbReference type="PANTHER" id="PTHR24421">
    <property type="entry name" value="NITRATE/NITRITE SENSOR PROTEIN NARX-RELATED"/>
    <property type="match status" value="1"/>
</dbReference>
<keyword evidence="4" id="KW-0808">Transferase</keyword>
<dbReference type="SMART" id="SM00387">
    <property type="entry name" value="HATPase_c"/>
    <property type="match status" value="1"/>
</dbReference>
<evidence type="ECO:0000313" key="13">
    <source>
        <dbReference type="Proteomes" id="UP000215214"/>
    </source>
</evidence>
<keyword evidence="10" id="KW-1133">Transmembrane helix</keyword>
<evidence type="ECO:0000313" key="12">
    <source>
        <dbReference type="EMBL" id="SNR14595.1"/>
    </source>
</evidence>
<dbReference type="InterPro" id="IPR011712">
    <property type="entry name" value="Sig_transdc_His_kin_sub3_dim/P"/>
</dbReference>
<dbReference type="Pfam" id="PF13374">
    <property type="entry name" value="TPR_10"/>
    <property type="match status" value="1"/>
</dbReference>
<dbReference type="Proteomes" id="UP000215214">
    <property type="component" value="Chromosome TJEJU"/>
</dbReference>
<evidence type="ECO:0000256" key="10">
    <source>
        <dbReference type="SAM" id="Phobius"/>
    </source>
</evidence>
<accession>A0A238U6B2</accession>
<dbReference type="EC" id="2.7.13.3" evidence="2"/>
<keyword evidence="8" id="KW-0902">Two-component regulatory system</keyword>
<comment type="catalytic activity">
    <reaction evidence="1">
        <text>ATP + protein L-histidine = ADP + protein N-phospho-L-histidine.</text>
        <dbReference type="EC" id="2.7.13.3"/>
    </reaction>
</comment>
<dbReference type="Gene3D" id="1.25.40.10">
    <property type="entry name" value="Tetratricopeptide repeat domain"/>
    <property type="match status" value="2"/>
</dbReference>
<evidence type="ECO:0000256" key="8">
    <source>
        <dbReference type="ARBA" id="ARBA00023012"/>
    </source>
</evidence>
<dbReference type="Pfam" id="PF07730">
    <property type="entry name" value="HisKA_3"/>
    <property type="match status" value="1"/>
</dbReference>
<feature type="coiled-coil region" evidence="9">
    <location>
        <begin position="366"/>
        <end position="393"/>
    </location>
</feature>
<evidence type="ECO:0000256" key="6">
    <source>
        <dbReference type="ARBA" id="ARBA00022777"/>
    </source>
</evidence>
<dbReference type="InterPro" id="IPR003594">
    <property type="entry name" value="HATPase_dom"/>
</dbReference>
<dbReference type="Gene3D" id="1.20.5.1930">
    <property type="match status" value="1"/>
</dbReference>
<keyword evidence="7" id="KW-0067">ATP-binding</keyword>
<evidence type="ECO:0000256" key="7">
    <source>
        <dbReference type="ARBA" id="ARBA00022840"/>
    </source>
</evidence>
<dbReference type="SUPFAM" id="SSF48452">
    <property type="entry name" value="TPR-like"/>
    <property type="match status" value="1"/>
</dbReference>
<dbReference type="Pfam" id="PF02518">
    <property type="entry name" value="HATPase_c"/>
    <property type="match status" value="1"/>
</dbReference>